<dbReference type="Gene3D" id="3.40.50.300">
    <property type="entry name" value="P-loop containing nucleotide triphosphate hydrolases"/>
    <property type="match status" value="1"/>
</dbReference>
<dbReference type="PANTHER" id="PTHR43512:SF7">
    <property type="entry name" value="TRANSLATION FACTOR GUF1, MITOCHONDRIAL"/>
    <property type="match status" value="1"/>
</dbReference>
<keyword evidence="7" id="KW-0342">GTP-binding</keyword>
<dbReference type="SUPFAM" id="SSF50447">
    <property type="entry name" value="Translation proteins"/>
    <property type="match status" value="1"/>
</dbReference>
<dbReference type="Gene3D" id="3.30.70.870">
    <property type="entry name" value="Elongation Factor G (Translational Gtpase), domain 3"/>
    <property type="match status" value="1"/>
</dbReference>
<dbReference type="PANTHER" id="PTHR43512">
    <property type="entry name" value="TRANSLATION FACTOR GUF1-RELATED"/>
    <property type="match status" value="1"/>
</dbReference>
<comment type="subcellular location">
    <subcellularLocation>
        <location evidence="1">Plastid</location>
        <location evidence="1">Chloroplast</location>
    </subcellularLocation>
</comment>
<evidence type="ECO:0000256" key="6">
    <source>
        <dbReference type="ARBA" id="ARBA00023128"/>
    </source>
</evidence>
<evidence type="ECO:0000256" key="8">
    <source>
        <dbReference type="ARBA" id="ARBA00023136"/>
    </source>
</evidence>
<dbReference type="InterPro" id="IPR000640">
    <property type="entry name" value="EFG_V-like"/>
</dbReference>
<evidence type="ECO:0000256" key="3">
    <source>
        <dbReference type="ARBA" id="ARBA00022741"/>
    </source>
</evidence>
<keyword evidence="5" id="KW-0378">Hydrolase</keyword>
<evidence type="ECO:0000256" key="7">
    <source>
        <dbReference type="ARBA" id="ARBA00023134"/>
    </source>
</evidence>
<reference evidence="11 12" key="1">
    <citation type="journal article" date="2023" name="Commun. Biol.">
        <title>Genome analysis of Parmales, the sister group of diatoms, reveals the evolutionary specialization of diatoms from phago-mixotrophs to photoautotrophs.</title>
        <authorList>
            <person name="Ban H."/>
            <person name="Sato S."/>
            <person name="Yoshikawa S."/>
            <person name="Yamada K."/>
            <person name="Nakamura Y."/>
            <person name="Ichinomiya M."/>
            <person name="Sato N."/>
            <person name="Blanc-Mathieu R."/>
            <person name="Endo H."/>
            <person name="Kuwata A."/>
            <person name="Ogata H."/>
        </authorList>
    </citation>
    <scope>NUCLEOTIDE SEQUENCE [LARGE SCALE GENOMIC DNA]</scope>
</reference>
<dbReference type="SUPFAM" id="SSF52540">
    <property type="entry name" value="P-loop containing nucleoside triphosphate hydrolases"/>
    <property type="match status" value="1"/>
</dbReference>
<dbReference type="Gene3D" id="3.30.70.2570">
    <property type="entry name" value="Elongation factor 4, C-terminal domain"/>
    <property type="match status" value="1"/>
</dbReference>
<evidence type="ECO:0000313" key="11">
    <source>
        <dbReference type="EMBL" id="GMI24564.1"/>
    </source>
</evidence>
<gene>
    <name evidence="11" type="ORF">TeGR_g5047</name>
</gene>
<dbReference type="EMBL" id="BRYB01005439">
    <property type="protein sequence ID" value="GMI24564.1"/>
    <property type="molecule type" value="Genomic_DNA"/>
</dbReference>
<dbReference type="Gene3D" id="2.40.30.10">
    <property type="entry name" value="Translation factors"/>
    <property type="match status" value="1"/>
</dbReference>
<feature type="domain" description="Tr-type G" evidence="10">
    <location>
        <begin position="6"/>
        <end position="186"/>
    </location>
</feature>
<proteinExistence type="inferred from homology"/>
<name>A0ABQ6MDZ7_9STRA</name>
<feature type="non-terminal residue" evidence="11">
    <location>
        <position position="1"/>
    </location>
</feature>
<dbReference type="InterPro" id="IPR006297">
    <property type="entry name" value="EF-4"/>
</dbReference>
<dbReference type="InterPro" id="IPR035647">
    <property type="entry name" value="EFG_III/V"/>
</dbReference>
<dbReference type="Pfam" id="PF00009">
    <property type="entry name" value="GTP_EFTU"/>
    <property type="match status" value="1"/>
</dbReference>
<feature type="region of interest" description="Disordered" evidence="9">
    <location>
        <begin position="596"/>
        <end position="616"/>
    </location>
</feature>
<dbReference type="Proteomes" id="UP001165060">
    <property type="component" value="Unassembled WGS sequence"/>
</dbReference>
<dbReference type="InterPro" id="IPR005225">
    <property type="entry name" value="Small_GTP-bd"/>
</dbReference>
<dbReference type="Pfam" id="PF06421">
    <property type="entry name" value="LepA_C"/>
    <property type="match status" value="1"/>
</dbReference>
<accession>A0ABQ6MDZ7</accession>
<organism evidence="11 12">
    <name type="scientific">Tetraparma gracilis</name>
    <dbReference type="NCBI Taxonomy" id="2962635"/>
    <lineage>
        <taxon>Eukaryota</taxon>
        <taxon>Sar</taxon>
        <taxon>Stramenopiles</taxon>
        <taxon>Ochrophyta</taxon>
        <taxon>Bolidophyceae</taxon>
        <taxon>Parmales</taxon>
        <taxon>Triparmaceae</taxon>
        <taxon>Tetraparma</taxon>
    </lineage>
</organism>
<dbReference type="HAMAP" id="MF_00071">
    <property type="entry name" value="LepA"/>
    <property type="match status" value="1"/>
</dbReference>
<keyword evidence="3" id="KW-0547">Nucleotide-binding</keyword>
<evidence type="ECO:0000256" key="1">
    <source>
        <dbReference type="ARBA" id="ARBA00004229"/>
    </source>
</evidence>
<dbReference type="PROSITE" id="PS51722">
    <property type="entry name" value="G_TR_2"/>
    <property type="match status" value="1"/>
</dbReference>
<keyword evidence="8" id="KW-0472">Membrane</keyword>
<feature type="compositionally biased region" description="Basic residues" evidence="9">
    <location>
        <begin position="605"/>
        <end position="616"/>
    </location>
</feature>
<sequence length="641" mass="68314">PPPPPERTRNYAIIAHVDHGKSSLASRLLEFTAPQSSAMAREDVAVMDTLAVEQERGITVKASAASQLHRGHLLNFVDTPGHADFSHEVARALEAVQGGLILFDASQGVQAQSFKVFEQARERGLRLIPVLTKTDLPAARPLEVALSVAECFPQFDPDEILLTSAREGEGVEAVLDAVVDLIPPPPPPPPEYGDQARLRARVVDSWFEPLRGVVCLLQVLTGSLAENVRGSVVAGDAASPAFSVQEVGLVLPARLRTGALGPGQMGYAIVGARDPRVARPGGVLVLERDAADALREEALLLKGGAAPAGRAASVLYASVHPVESDGFDELQGAVDKLALNDVGLSVELQSRGAGDAAGGGGGAFLGPGLKVGFQGLLHMEIFRQRLTDEFGVDALVTSPKVKYEIKFQASAGRKGGTPEPIAVEDLSDWPPIGEKFDVYEPMVQMRILAPVDNAGSVMELVSKRRGTDMTTQVIDERTWIFKSRMPWAEVVTDFHDELKNATAGYASYDTVDDGVQKGALAKVELALNGDVVDVLSFVAHTDVAPSQGRSVCAKLKDVLPRQQFPVAIQAKIGNQIIARETVRPYRKDVLTTGGSKSVGGGDVSRKKKLLEKQKKGKKRALAMSDGKVTLSQAAFTAVISR</sequence>
<dbReference type="InterPro" id="IPR031157">
    <property type="entry name" value="G_TR_CS"/>
</dbReference>
<evidence type="ECO:0000256" key="2">
    <source>
        <dbReference type="ARBA" id="ARBA00005454"/>
    </source>
</evidence>
<dbReference type="InterPro" id="IPR013842">
    <property type="entry name" value="LepA_CTD"/>
</dbReference>
<dbReference type="Gene3D" id="3.30.70.240">
    <property type="match status" value="1"/>
</dbReference>
<keyword evidence="4" id="KW-0999">Mitochondrion inner membrane</keyword>
<comment type="caution">
    <text evidence="11">The sequence shown here is derived from an EMBL/GenBank/DDBJ whole genome shotgun (WGS) entry which is preliminary data.</text>
</comment>
<evidence type="ECO:0000256" key="9">
    <source>
        <dbReference type="SAM" id="MobiDB-lite"/>
    </source>
</evidence>
<dbReference type="SUPFAM" id="SSF54980">
    <property type="entry name" value="EF-G C-terminal domain-like"/>
    <property type="match status" value="2"/>
</dbReference>
<evidence type="ECO:0000259" key="10">
    <source>
        <dbReference type="PROSITE" id="PS51722"/>
    </source>
</evidence>
<dbReference type="NCBIfam" id="TIGR00231">
    <property type="entry name" value="small_GTP"/>
    <property type="match status" value="1"/>
</dbReference>
<keyword evidence="6" id="KW-0496">Mitochondrion</keyword>
<keyword evidence="12" id="KW-1185">Reference proteome</keyword>
<evidence type="ECO:0000256" key="5">
    <source>
        <dbReference type="ARBA" id="ARBA00022801"/>
    </source>
</evidence>
<dbReference type="Pfam" id="PF00679">
    <property type="entry name" value="EFG_C"/>
    <property type="match status" value="1"/>
</dbReference>
<dbReference type="InterPro" id="IPR000795">
    <property type="entry name" value="T_Tr_GTP-bd_dom"/>
</dbReference>
<comment type="similarity">
    <text evidence="2">Belongs to the TRAFAC class translation factor GTPase superfamily. Classic translation factor GTPase family. LepA subfamily.</text>
</comment>
<dbReference type="InterPro" id="IPR009000">
    <property type="entry name" value="Transl_B-barrel_sf"/>
</dbReference>
<evidence type="ECO:0000256" key="4">
    <source>
        <dbReference type="ARBA" id="ARBA00022792"/>
    </source>
</evidence>
<dbReference type="PROSITE" id="PS00301">
    <property type="entry name" value="G_TR_1"/>
    <property type="match status" value="1"/>
</dbReference>
<dbReference type="InterPro" id="IPR027417">
    <property type="entry name" value="P-loop_NTPase"/>
</dbReference>
<dbReference type="PRINTS" id="PR00315">
    <property type="entry name" value="ELONGATNFCT"/>
</dbReference>
<dbReference type="InterPro" id="IPR038363">
    <property type="entry name" value="LepA_C_sf"/>
</dbReference>
<protein>
    <recommendedName>
        <fullName evidence="10">Tr-type G domain-containing protein</fullName>
    </recommendedName>
</protein>
<evidence type="ECO:0000313" key="12">
    <source>
        <dbReference type="Proteomes" id="UP001165060"/>
    </source>
</evidence>